<evidence type="ECO:0000313" key="2">
    <source>
        <dbReference type="Proteomes" id="UP000271700"/>
    </source>
</evidence>
<dbReference type="EMBL" id="RCCT01000011">
    <property type="protein sequence ID" value="RLJ97596.1"/>
    <property type="molecule type" value="Genomic_DNA"/>
</dbReference>
<organism evidence="1 2">
    <name type="scientific">Ruegeria conchae</name>
    <dbReference type="NCBI Taxonomy" id="981384"/>
    <lineage>
        <taxon>Bacteria</taxon>
        <taxon>Pseudomonadati</taxon>
        <taxon>Pseudomonadota</taxon>
        <taxon>Alphaproteobacteria</taxon>
        <taxon>Rhodobacterales</taxon>
        <taxon>Roseobacteraceae</taxon>
        <taxon>Ruegeria</taxon>
    </lineage>
</organism>
<dbReference type="AlphaFoldDB" id="A0A497Z1Q8"/>
<gene>
    <name evidence="1" type="ORF">CLV75_4393</name>
</gene>
<dbReference type="STRING" id="981384.GCA_000192475_00033"/>
<comment type="caution">
    <text evidence="1">The sequence shown here is derived from an EMBL/GenBank/DDBJ whole genome shotgun (WGS) entry which is preliminary data.</text>
</comment>
<proteinExistence type="predicted"/>
<dbReference type="Proteomes" id="UP000271700">
    <property type="component" value="Unassembled WGS sequence"/>
</dbReference>
<sequence>MKRHLEMIMLNIGTIASVLAVSGCIETTPEVAISEPDPELIFVRGYRSAADDCRLVGESAFTLDFLDDAADLVACSTGSTDMDELMAQTGVPILTQTNSYTFFSVPRR</sequence>
<reference evidence="1 2" key="1">
    <citation type="submission" date="2018-10" db="EMBL/GenBank/DDBJ databases">
        <title>Genomic Encyclopedia of Archaeal and Bacterial Type Strains, Phase II (KMG-II): from individual species to whole genera.</title>
        <authorList>
            <person name="Goeker M."/>
        </authorList>
    </citation>
    <scope>NUCLEOTIDE SEQUENCE [LARGE SCALE GENOMIC DNA]</scope>
    <source>
        <strain evidence="1 2">DSM 29317</strain>
    </source>
</reference>
<keyword evidence="2" id="KW-1185">Reference proteome</keyword>
<name>A0A497Z1Q8_9RHOB</name>
<protein>
    <submittedName>
        <fullName evidence="1">Uncharacterized protein</fullName>
    </submittedName>
</protein>
<accession>A0A497Z1Q8</accession>
<dbReference type="PROSITE" id="PS51257">
    <property type="entry name" value="PROKAR_LIPOPROTEIN"/>
    <property type="match status" value="1"/>
</dbReference>
<evidence type="ECO:0000313" key="1">
    <source>
        <dbReference type="EMBL" id="RLJ97596.1"/>
    </source>
</evidence>